<evidence type="ECO:0000259" key="6">
    <source>
        <dbReference type="Pfam" id="PF04357"/>
    </source>
</evidence>
<dbReference type="PANTHER" id="PTHR36985">
    <property type="entry name" value="TRANSLOCATION AND ASSEMBLY MODULE SUBUNIT TAMB"/>
    <property type="match status" value="1"/>
</dbReference>
<evidence type="ECO:0000256" key="1">
    <source>
        <dbReference type="ARBA" id="ARBA00004167"/>
    </source>
</evidence>
<dbReference type="Proteomes" id="UP001597294">
    <property type="component" value="Unassembled WGS sequence"/>
</dbReference>
<evidence type="ECO:0000256" key="3">
    <source>
        <dbReference type="ARBA" id="ARBA00022989"/>
    </source>
</evidence>
<evidence type="ECO:0000313" key="7">
    <source>
        <dbReference type="EMBL" id="MFD2204926.1"/>
    </source>
</evidence>
<accession>A0ABW5BHI8</accession>
<reference evidence="8" key="1">
    <citation type="journal article" date="2019" name="Int. J. Syst. Evol. Microbiol.">
        <title>The Global Catalogue of Microorganisms (GCM) 10K type strain sequencing project: providing services to taxonomists for standard genome sequencing and annotation.</title>
        <authorList>
            <consortium name="The Broad Institute Genomics Platform"/>
            <consortium name="The Broad Institute Genome Sequencing Center for Infectious Disease"/>
            <person name="Wu L."/>
            <person name="Ma J."/>
        </authorList>
    </citation>
    <scope>NUCLEOTIDE SEQUENCE [LARGE SCALE GENOMIC DNA]</scope>
    <source>
        <strain evidence="8">CGMCC 4.7192</strain>
    </source>
</reference>
<dbReference type="PANTHER" id="PTHR36985:SF1">
    <property type="entry name" value="TRANSLOCATION AND ASSEMBLY MODULE SUBUNIT TAMB"/>
    <property type="match status" value="1"/>
</dbReference>
<name>A0ABW5BHI8_9PROT</name>
<evidence type="ECO:0000256" key="5">
    <source>
        <dbReference type="SAM" id="Phobius"/>
    </source>
</evidence>
<evidence type="ECO:0000313" key="8">
    <source>
        <dbReference type="Proteomes" id="UP001597294"/>
    </source>
</evidence>
<comment type="caution">
    <text evidence="7">The sequence shown here is derived from an EMBL/GenBank/DDBJ whole genome shotgun (WGS) entry which is preliminary data.</text>
</comment>
<dbReference type="InterPro" id="IPR007452">
    <property type="entry name" value="TamB_C"/>
</dbReference>
<keyword evidence="4 5" id="KW-0472">Membrane</keyword>
<comment type="subcellular location">
    <subcellularLocation>
        <location evidence="1">Membrane</location>
        <topology evidence="1">Single-pass membrane protein</topology>
    </subcellularLocation>
</comment>
<dbReference type="Pfam" id="PF04357">
    <property type="entry name" value="TamB"/>
    <property type="match status" value="1"/>
</dbReference>
<proteinExistence type="predicted"/>
<gene>
    <name evidence="7" type="ORF">ACFSKO_04865</name>
</gene>
<protein>
    <submittedName>
        <fullName evidence="7">Translocation/assembly module TamB domain-containing protein</fullName>
    </submittedName>
</protein>
<organism evidence="7 8">
    <name type="scientific">Kiloniella antarctica</name>
    <dbReference type="NCBI Taxonomy" id="1550907"/>
    <lineage>
        <taxon>Bacteria</taxon>
        <taxon>Pseudomonadati</taxon>
        <taxon>Pseudomonadota</taxon>
        <taxon>Alphaproteobacteria</taxon>
        <taxon>Rhodospirillales</taxon>
        <taxon>Kiloniellaceae</taxon>
        <taxon>Kiloniella</taxon>
    </lineage>
</organism>
<feature type="domain" description="Translocation and assembly module TamB C-terminal" evidence="6">
    <location>
        <begin position="1129"/>
        <end position="1476"/>
    </location>
</feature>
<keyword evidence="2 5" id="KW-0812">Transmembrane</keyword>
<feature type="transmembrane region" description="Helical" evidence="5">
    <location>
        <begin position="21"/>
        <end position="46"/>
    </location>
</feature>
<evidence type="ECO:0000256" key="2">
    <source>
        <dbReference type="ARBA" id="ARBA00022692"/>
    </source>
</evidence>
<evidence type="ECO:0000256" key="4">
    <source>
        <dbReference type="ARBA" id="ARBA00023136"/>
    </source>
</evidence>
<keyword evidence="3 5" id="KW-1133">Transmembrane helix</keyword>
<sequence>MMLSNSTSVLVRPSRMHPRRIKIIAAIVFTPLIVIAALVSGLYLYLQTDSGRQTVVRQVEQAVNDPAGLSLELGKIQGNLFSNFSLSSLRLRDGSGEWLEITDISLDWSPMDLLGGKLRLNKLSLSSLNLMRAPVLPDSEGEEEPGSPLFPLPLDISLRQIKFAEVHIAEPVLGREALLQVAVNLKSEVEGVIQSTLDITQLDAHEGAVSAKVLYHPLDETLSVDVRLMEPAGGLIARALDLPKYPEVDVSFVGEGPLDDWRGKIDASAGELFASDLSLHSSGLNGDDQIINLNLSGGIQLNDLMAAPIPLVDDKRISLDAQLSWSSKDNRVQLVSSQMKNTSFDVVASGTVDLEEEKIDFSLNTDLLETTELNKLINPASLSRGNLILDATGTFQNPSLTTTFQLGGIVVDEVLSIGEIFGSISTDLSLRDMEIIPVTGSAALTEISGLPPEAANLIGSSLRVELDSHYRLGDGVLNVPLLRGRGRHISTDLRAALATKSNAASAEISVLVDDLAAVAPVQGKVLAIASLKSLNIAREMTGKIKIQAQDLDLGDKDIEALVSRTPSMTVDVVLGNENLQLSNIAVVLPVATLGGGVQLPLSFENIAGNIQVVMNDLSRFSKVAGSDVKGIAKLESTLSGSLSDPGLQGTLQIKDIVLNQSAFGNLETTYDAKNLTSGAGGILKAHLSYPGIPTDLALAFSLPSYSNLQLTDISVKALTNTISGSVNVPLDGAPITGNLNGQAPDLTFLARVVGMDVGGSTSADIMLSDQQGQQHVDVEFQGSNISASSESAVVKTLVVTAKSTGDFSDPSIELSTKASDILIEDRVVELIEFSAYGKLTNADFNFGLSSSAEPALQLSGKGIFALPSGENVSETKLRISALNGHFARKEIILRTPFSLTVDKGITRFDPFELAFDRGILVGSGEVTDISAVADLEIRALPLDLLTLIVPNQVITGTLDGEVHVALMPESSRGQIRMTAGNVELAGDENTNLPPITSQLTGTLDAGRFEFKNEITGLEASTIEAYGSVPVIVSFTPLVVELPDNQPVTGGVKVDSDIQNLWRYLALDTQEMSGKILVDTQLAGTFSNPEIVGGAKITEGNYENIEFGTLLRQLELEATIQNSNTVLLKLDAKDGKGGTFKTAGMIRFQDLVNPLLDLNVQLNNLSVLDQDQASVQTDGNINVKGTPAGLNVAGSITTREVNLNIGSAVAPSVVNLDVIEKNRPGSVVASSEAKDQKPPSKVVLDLILGMPRKVFLRGKGLDSEWEGRFTIKGTANDPVIEGYLSPVRGQFSFAGKDFKLQKGKIALIGGTKIDPELNLSAIYEARNVTAVVSINGTASNPKISFSSPDGLPEDEVISQVLFGKAAGKLTPVEALQLASAVASLSGKIDSGGGIMDFARETLGVDVLSAGTNADTGDAQVSVGKYINDNIYVGVDQGATAGSTRAKVQIELTPNITLESETGQTADSKVGVFWKWDY</sequence>
<dbReference type="EMBL" id="JBHUII010000001">
    <property type="protein sequence ID" value="MFD2204926.1"/>
    <property type="molecule type" value="Genomic_DNA"/>
</dbReference>
<keyword evidence="8" id="KW-1185">Reference proteome</keyword>